<organism evidence="1 2">
    <name type="scientific">Cichorium intybus</name>
    <name type="common">Chicory</name>
    <dbReference type="NCBI Taxonomy" id="13427"/>
    <lineage>
        <taxon>Eukaryota</taxon>
        <taxon>Viridiplantae</taxon>
        <taxon>Streptophyta</taxon>
        <taxon>Embryophyta</taxon>
        <taxon>Tracheophyta</taxon>
        <taxon>Spermatophyta</taxon>
        <taxon>Magnoliopsida</taxon>
        <taxon>eudicotyledons</taxon>
        <taxon>Gunneridae</taxon>
        <taxon>Pentapetalae</taxon>
        <taxon>asterids</taxon>
        <taxon>campanulids</taxon>
        <taxon>Asterales</taxon>
        <taxon>Asteraceae</taxon>
        <taxon>Cichorioideae</taxon>
        <taxon>Cichorieae</taxon>
        <taxon>Cichoriinae</taxon>
        <taxon>Cichorium</taxon>
    </lineage>
</organism>
<accession>A0ACB9HBK0</accession>
<dbReference type="EMBL" id="CM042009">
    <property type="protein sequence ID" value="KAI3792560.1"/>
    <property type="molecule type" value="Genomic_DNA"/>
</dbReference>
<proteinExistence type="predicted"/>
<protein>
    <submittedName>
        <fullName evidence="1">Uncharacterized protein</fullName>
    </submittedName>
</protein>
<reference evidence="2" key="1">
    <citation type="journal article" date="2022" name="Mol. Ecol. Resour.">
        <title>The genomes of chicory, endive, great burdock and yacon provide insights into Asteraceae palaeo-polyploidization history and plant inulin production.</title>
        <authorList>
            <person name="Fan W."/>
            <person name="Wang S."/>
            <person name="Wang H."/>
            <person name="Wang A."/>
            <person name="Jiang F."/>
            <person name="Liu H."/>
            <person name="Zhao H."/>
            <person name="Xu D."/>
            <person name="Zhang Y."/>
        </authorList>
    </citation>
    <scope>NUCLEOTIDE SEQUENCE [LARGE SCALE GENOMIC DNA]</scope>
    <source>
        <strain evidence="2">cv. Punajuju</strain>
    </source>
</reference>
<name>A0ACB9HBK0_CICIN</name>
<sequence length="557" mass="62796">MYRYLKQRLNQDNNDDFGGQLVTMRVKLDKKHATIAMRACYRSASRHPIVVVMILFTIWLRRSFPLLFSLLVYASPVIVSTVILLGALLLFGHQQDPKHRKVGKPHNHEIQNLRVWVTEDTETGEKSEPREISFGKKFSVVNNVNVDNNNKLVTDKNVHGSGVSMADKKLKEDEKNVVANHNQKTDLGKDKTVFVKSCGQLANNIVDHKQWETESELAESSTTISMAGNFPIVDDLPPFLQPELPHHAHMLHVHKSGPDVPHNAHIHKRGPEVSHHAQMSQATSERSLESDDDRDHEDEEDDQKNPKNLGKSEVERNEHMENIIARQKAIRNMRMQAEENLANINLDISYSATPCASTRRNSFDVPIDFNETVLESAPIVTMPIIDNFNILHNPSGDKSYPVVPIFQPDSLSFQPNQQFNHHHAGPTIITASRQNESYYTSGASENVSQRSPSSSSDDDDDTNKLHHVARNERLYQDKTSNAGERGREKSRVGTSHGVKTSHGDEKGYQGKSSSESSSSSSFSDVSDHLDDEEEEYEYRSAIMPSTPEQQAYLELCL</sequence>
<evidence type="ECO:0000313" key="1">
    <source>
        <dbReference type="EMBL" id="KAI3792560.1"/>
    </source>
</evidence>
<comment type="caution">
    <text evidence="1">The sequence shown here is derived from an EMBL/GenBank/DDBJ whole genome shotgun (WGS) entry which is preliminary data.</text>
</comment>
<evidence type="ECO:0000313" key="2">
    <source>
        <dbReference type="Proteomes" id="UP001055811"/>
    </source>
</evidence>
<reference evidence="1 2" key="2">
    <citation type="journal article" date="2022" name="Mol. Ecol. Resour.">
        <title>The genomes of chicory, endive, great burdock and yacon provide insights into Asteraceae paleo-polyploidization history and plant inulin production.</title>
        <authorList>
            <person name="Fan W."/>
            <person name="Wang S."/>
            <person name="Wang H."/>
            <person name="Wang A."/>
            <person name="Jiang F."/>
            <person name="Liu H."/>
            <person name="Zhao H."/>
            <person name="Xu D."/>
            <person name="Zhang Y."/>
        </authorList>
    </citation>
    <scope>NUCLEOTIDE SEQUENCE [LARGE SCALE GENOMIC DNA]</scope>
    <source>
        <strain evidence="2">cv. Punajuju</strain>
        <tissue evidence="1">Leaves</tissue>
    </source>
</reference>
<gene>
    <name evidence="1" type="ORF">L2E82_06443</name>
</gene>
<dbReference type="Proteomes" id="UP001055811">
    <property type="component" value="Linkage Group LG01"/>
</dbReference>
<keyword evidence="2" id="KW-1185">Reference proteome</keyword>